<reference evidence="2" key="1">
    <citation type="submission" date="2021-05" db="EMBL/GenBank/DDBJ databases">
        <authorList>
            <person name="Alioto T."/>
            <person name="Alioto T."/>
            <person name="Gomez Garrido J."/>
        </authorList>
    </citation>
    <scope>NUCLEOTIDE SEQUENCE</scope>
</reference>
<dbReference type="AlphaFoldDB" id="A0A8D8NF41"/>
<sequence>MVLEDAHVRVLAGAATAAVHHVQRAKVVRGEGELVVVLLVELGFLFGFCVVLFVDVFDDDHGGEVFEAVFLLVLFQHCEGWHLEALLLAEDFVVVTAQLVFELERLLQLEIGEPFGIARQ</sequence>
<keyword evidence="1" id="KW-0812">Transmembrane</keyword>
<organism evidence="2">
    <name type="scientific">Culex pipiens</name>
    <name type="common">House mosquito</name>
    <dbReference type="NCBI Taxonomy" id="7175"/>
    <lineage>
        <taxon>Eukaryota</taxon>
        <taxon>Metazoa</taxon>
        <taxon>Ecdysozoa</taxon>
        <taxon>Arthropoda</taxon>
        <taxon>Hexapoda</taxon>
        <taxon>Insecta</taxon>
        <taxon>Pterygota</taxon>
        <taxon>Neoptera</taxon>
        <taxon>Endopterygota</taxon>
        <taxon>Diptera</taxon>
        <taxon>Nematocera</taxon>
        <taxon>Culicoidea</taxon>
        <taxon>Culicidae</taxon>
        <taxon>Culicinae</taxon>
        <taxon>Culicini</taxon>
        <taxon>Culex</taxon>
        <taxon>Culex</taxon>
    </lineage>
</organism>
<dbReference type="EMBL" id="HBUE01267913">
    <property type="protein sequence ID" value="CAG6562523.1"/>
    <property type="molecule type" value="Transcribed_RNA"/>
</dbReference>
<evidence type="ECO:0000313" key="2">
    <source>
        <dbReference type="EMBL" id="CAG6562523.1"/>
    </source>
</evidence>
<keyword evidence="1" id="KW-0472">Membrane</keyword>
<protein>
    <submittedName>
        <fullName evidence="2">(northern house mosquito) hypothetical protein</fullName>
    </submittedName>
</protein>
<evidence type="ECO:0000256" key="1">
    <source>
        <dbReference type="SAM" id="Phobius"/>
    </source>
</evidence>
<keyword evidence="1" id="KW-1133">Transmembrane helix</keyword>
<proteinExistence type="predicted"/>
<accession>A0A8D8NF41</accession>
<dbReference type="EMBL" id="HBUE01162723">
    <property type="protein sequence ID" value="CAG6511118.1"/>
    <property type="molecule type" value="Transcribed_RNA"/>
</dbReference>
<name>A0A8D8NF41_CULPI</name>
<feature type="transmembrane region" description="Helical" evidence="1">
    <location>
        <begin position="34"/>
        <end position="54"/>
    </location>
</feature>